<dbReference type="Proteomes" id="UP001332192">
    <property type="component" value="Chromosome"/>
</dbReference>
<evidence type="ECO:0000313" key="8">
    <source>
        <dbReference type="Proteomes" id="UP001332192"/>
    </source>
</evidence>
<organism evidence="7 8">
    <name type="scientific">Carboxydichorda subterranea</name>
    <dbReference type="NCBI Taxonomy" id="3109565"/>
    <lineage>
        <taxon>Bacteria</taxon>
        <taxon>Bacillati</taxon>
        <taxon>Bacillota</taxon>
        <taxon>Limnochordia</taxon>
        <taxon>Limnochordales</taxon>
        <taxon>Geochordaceae</taxon>
        <taxon>Carboxydichorda</taxon>
    </lineage>
</organism>
<keyword evidence="2 6" id="KW-0378">Hydrolase</keyword>
<keyword evidence="4 6" id="KW-0456">Lyase</keyword>
<evidence type="ECO:0000256" key="3">
    <source>
        <dbReference type="ARBA" id="ARBA00023211"/>
    </source>
</evidence>
<name>A0ABZ1BVF3_9FIRM</name>
<feature type="binding site" evidence="6">
    <location>
        <position position="95"/>
    </location>
    <ligand>
        <name>substrate</name>
    </ligand>
</feature>
<evidence type="ECO:0000256" key="2">
    <source>
        <dbReference type="ARBA" id="ARBA00022801"/>
    </source>
</evidence>
<dbReference type="SUPFAM" id="SSF110581">
    <property type="entry name" value="Indigoidine synthase A-like"/>
    <property type="match status" value="1"/>
</dbReference>
<evidence type="ECO:0000313" key="7">
    <source>
        <dbReference type="EMBL" id="WRP16590.1"/>
    </source>
</evidence>
<keyword evidence="5 6" id="KW-0326">Glycosidase</keyword>
<dbReference type="GO" id="GO:0016798">
    <property type="term" value="F:hydrolase activity, acting on glycosyl bonds"/>
    <property type="evidence" value="ECO:0007669"/>
    <property type="project" value="UniProtKB-KW"/>
</dbReference>
<feature type="active site" description="Nucleophile" evidence="6">
    <location>
        <position position="166"/>
    </location>
</feature>
<dbReference type="EC" id="4.2.1.70" evidence="6"/>
<dbReference type="InterPro" id="IPR022830">
    <property type="entry name" value="Indigdn_synthA-like"/>
</dbReference>
<dbReference type="Gene3D" id="3.40.1790.10">
    <property type="entry name" value="Indigoidine synthase domain"/>
    <property type="match status" value="1"/>
</dbReference>
<comment type="catalytic activity">
    <reaction evidence="6">
        <text>D-ribose 5-phosphate + uracil = psi-UMP + H2O</text>
        <dbReference type="Rhea" id="RHEA:18337"/>
        <dbReference type="ChEBI" id="CHEBI:15377"/>
        <dbReference type="ChEBI" id="CHEBI:17568"/>
        <dbReference type="ChEBI" id="CHEBI:58380"/>
        <dbReference type="ChEBI" id="CHEBI:78346"/>
        <dbReference type="EC" id="4.2.1.70"/>
    </reaction>
</comment>
<feature type="binding site" evidence="6">
    <location>
        <begin position="147"/>
        <end position="149"/>
    </location>
    <ligand>
        <name>substrate</name>
    </ligand>
</feature>
<comment type="similarity">
    <text evidence="6">Belongs to the pseudouridine-5'-phosphate glycosidase family.</text>
</comment>
<evidence type="ECO:0000256" key="1">
    <source>
        <dbReference type="ARBA" id="ARBA00022723"/>
    </source>
</evidence>
<dbReference type="InterPro" id="IPR007342">
    <property type="entry name" value="PsuG"/>
</dbReference>
<dbReference type="HAMAP" id="MF_01876">
    <property type="entry name" value="PsiMP_glycosidase"/>
    <property type="match status" value="1"/>
</dbReference>
<evidence type="ECO:0000256" key="6">
    <source>
        <dbReference type="HAMAP-Rule" id="MF_01876"/>
    </source>
</evidence>
<evidence type="ECO:0000256" key="4">
    <source>
        <dbReference type="ARBA" id="ARBA00023239"/>
    </source>
</evidence>
<accession>A0ABZ1BVF3</accession>
<comment type="subunit">
    <text evidence="6">Homotrimer.</text>
</comment>
<feature type="binding site" evidence="6">
    <location>
        <position position="145"/>
    </location>
    <ligand>
        <name>Mn(2+)</name>
        <dbReference type="ChEBI" id="CHEBI:29035"/>
    </ligand>
</feature>
<comment type="cofactor">
    <cofactor evidence="6">
        <name>Mn(2+)</name>
        <dbReference type="ChEBI" id="CHEBI:29035"/>
    </cofactor>
    <text evidence="6">Binds 1 Mn(2+) ion per subunit.</text>
</comment>
<gene>
    <name evidence="6" type="primary">psuG</name>
    <name evidence="7" type="ORF">U7230_10865</name>
</gene>
<feature type="active site" description="Proton donor" evidence="6">
    <location>
        <position position="34"/>
    </location>
</feature>
<evidence type="ECO:0000256" key="5">
    <source>
        <dbReference type="ARBA" id="ARBA00023295"/>
    </source>
</evidence>
<dbReference type="RefSeq" id="WP_324715863.1">
    <property type="nucleotide sequence ID" value="NZ_CP141615.1"/>
</dbReference>
<dbReference type="PANTHER" id="PTHR42909:SF1">
    <property type="entry name" value="CARBOHYDRATE KINASE PFKB DOMAIN-CONTAINING PROTEIN"/>
    <property type="match status" value="1"/>
</dbReference>
<dbReference type="EMBL" id="CP141615">
    <property type="protein sequence ID" value="WRP16590.1"/>
    <property type="molecule type" value="Genomic_DNA"/>
</dbReference>
<dbReference type="Pfam" id="PF04227">
    <property type="entry name" value="Indigoidine_A"/>
    <property type="match status" value="1"/>
</dbReference>
<reference evidence="7 8" key="1">
    <citation type="journal article" date="2024" name="Front. Microbiol.">
        <title>Novel thermophilic genera Geochorda gen. nov. and Carboxydochorda gen. nov. from the deep terrestrial subsurface reveal the ecophysiological diversity in the class Limnochordia.</title>
        <authorList>
            <person name="Karnachuk O.V."/>
            <person name="Lukina A.P."/>
            <person name="Avakyan M.R."/>
            <person name="Kadnikov V.V."/>
            <person name="Begmatov S."/>
            <person name="Beletsky A.V."/>
            <person name="Vlasova K.G."/>
            <person name="Novikov A.A."/>
            <person name="Shcherbakova V.A."/>
            <person name="Mardanov A.V."/>
            <person name="Ravin N.V."/>
        </authorList>
    </citation>
    <scope>NUCLEOTIDE SEQUENCE [LARGE SCALE GENOMIC DNA]</scope>
    <source>
        <strain evidence="7 8">L945</strain>
    </source>
</reference>
<sequence length="317" mass="33453">MTQRDDAKRALPGHVGVSEEVAAALPSGRVVALESSLICQGMPWPHNLETGLQAEEAVRTAGATPATVAILEGQVRIGLSRAQLEALARREDAVKVGIREIPWTLLRHLTGGTTVSATMALAALAGIRVFATGGIGGVHGSHDLDISADLVALARFDMVVVSSGAKSFLDIPATLEVLETLGVPVIGYRTGDFPGFFVRTTGYPLPMRADEVEDIVRFARLKWKLRLPGAVLVVNPAPEADAADPAAVDRAIRQARQEAAQRGIRGQRVTPFILETIRQLTGGQSLKANKALVVDNAALAARIAVRLANAPVGDEVP</sequence>
<dbReference type="PANTHER" id="PTHR42909">
    <property type="entry name" value="ZGC:136858"/>
    <property type="match status" value="1"/>
</dbReference>
<feature type="binding site" evidence="6">
    <location>
        <position position="115"/>
    </location>
    <ligand>
        <name>substrate</name>
    </ligand>
</feature>
<protein>
    <recommendedName>
        <fullName evidence="6">Pseudouridine-5'-phosphate glycosidase</fullName>
        <shortName evidence="6">PsiMP glycosidase</shortName>
        <ecNumber evidence="6">4.2.1.70</ecNumber>
    </recommendedName>
</protein>
<comment type="function">
    <text evidence="6">Catalyzes the reversible cleavage of pseudouridine 5'-phosphate (PsiMP) to ribose 5-phosphate and uracil. Functions biologically in the cleavage direction, as part of a pseudouridine degradation pathway.</text>
</comment>
<keyword evidence="1 6" id="KW-0479">Metal-binding</keyword>
<keyword evidence="8" id="KW-1185">Reference proteome</keyword>
<keyword evidence="3 6" id="KW-0464">Manganese</keyword>
<proteinExistence type="inferred from homology"/>